<dbReference type="Gene3D" id="3.20.20.80">
    <property type="entry name" value="Glycosidases"/>
    <property type="match status" value="1"/>
</dbReference>
<evidence type="ECO:0000256" key="6">
    <source>
        <dbReference type="ARBA" id="ARBA00023277"/>
    </source>
</evidence>
<comment type="pathway">
    <text evidence="2">Glycan metabolism; L-arabinan degradation.</text>
</comment>
<organism evidence="10 11">
    <name type="scientific">Acrodontium crateriforme</name>
    <dbReference type="NCBI Taxonomy" id="150365"/>
    <lineage>
        <taxon>Eukaryota</taxon>
        <taxon>Fungi</taxon>
        <taxon>Dikarya</taxon>
        <taxon>Ascomycota</taxon>
        <taxon>Pezizomycotina</taxon>
        <taxon>Dothideomycetes</taxon>
        <taxon>Dothideomycetidae</taxon>
        <taxon>Mycosphaerellales</taxon>
        <taxon>Teratosphaeriaceae</taxon>
        <taxon>Acrodontium</taxon>
    </lineage>
</organism>
<dbReference type="Pfam" id="PF06964">
    <property type="entry name" value="Alpha-L-AF_C"/>
    <property type="match status" value="1"/>
</dbReference>
<gene>
    <name evidence="10" type="ORF">R9X50_00618500</name>
</gene>
<dbReference type="Proteomes" id="UP001303373">
    <property type="component" value="Chromosome 10"/>
</dbReference>
<evidence type="ECO:0000256" key="5">
    <source>
        <dbReference type="ARBA" id="ARBA00022801"/>
    </source>
</evidence>
<evidence type="ECO:0000256" key="3">
    <source>
        <dbReference type="ARBA" id="ARBA00007186"/>
    </source>
</evidence>
<evidence type="ECO:0000256" key="7">
    <source>
        <dbReference type="ARBA" id="ARBA00023295"/>
    </source>
</evidence>
<accession>A0AAQ3MAL8</accession>
<dbReference type="GO" id="GO:0000272">
    <property type="term" value="P:polysaccharide catabolic process"/>
    <property type="evidence" value="ECO:0007669"/>
    <property type="project" value="TreeGrafter"/>
</dbReference>
<keyword evidence="11" id="KW-1185">Reference proteome</keyword>
<dbReference type="SUPFAM" id="SSF51445">
    <property type="entry name" value="(Trans)glycosidases"/>
    <property type="match status" value="1"/>
</dbReference>
<evidence type="ECO:0000256" key="4">
    <source>
        <dbReference type="ARBA" id="ARBA00012670"/>
    </source>
</evidence>
<sequence>MTTFTPLRAGESPTISVLPSHQLSKINDNIYGGFTEHMGRCIYGGIYDPDNSNKNIIDENGFRKDVIESMKELNVPVVRYPGGNFVATYHWQDGVGPRENRPRRPELAWLGIESNQFGTDEFMKWCEIVETEPYLALNFGTGTLDEGWLEYCNSTQDTYYANLRRQNGREKPYNVKYWALGNECWGPWQVEQMTKEDYAKKAYQWAKALKLLDPSITLILCGETGHSSWDYHVLKECVKLDMHSLGGSTTQSLIDMHSIHIYTASDDPVKNALAPRSAERAIQICASLIDLARIENKVPPTAPQQTICFDEWNVWDPKRAPGETGAEERYTLSDALAVAVWLNVFVRQSKYVGMANIAQSINVISPLMTTKNGLVKQTTWWPLLLFSNYMRGWTIGTHLNCSTYEGDAEPAWMKTSVDTPYLDVSATVNDGWVSMVVVNVNLAESFKIEINGITEKTKLVHRYVITGSSWDVVNTEDKQSVGIQELTWDGRGKCEFPKLSITMLRWSI</sequence>
<protein>
    <recommendedName>
        <fullName evidence="4">non-reducing end alpha-L-arabinofuranosidase</fullName>
        <ecNumber evidence="4">3.2.1.55</ecNumber>
    </recommendedName>
</protein>
<comment type="similarity">
    <text evidence="3">Belongs to the glycosyl hydrolase 51 family.</text>
</comment>
<dbReference type="InterPro" id="IPR013780">
    <property type="entry name" value="Glyco_hydro_b"/>
</dbReference>
<dbReference type="PANTHER" id="PTHR43576">
    <property type="entry name" value="ALPHA-L-ARABINOFURANOSIDASE C-RELATED"/>
    <property type="match status" value="1"/>
</dbReference>
<keyword evidence="7" id="KW-0326">Glycosidase</keyword>
<comment type="function">
    <text evidence="8">Alpha-L-arabinofuranosidase involved in the degradation of arabinoxylan, a major component of plant hemicellulose. Acts only on small linear 1,5-alpha-linked L-arabinofuranosyl oligosaccharides.</text>
</comment>
<dbReference type="InterPro" id="IPR010720">
    <property type="entry name" value="Alpha-L-AF_C"/>
</dbReference>
<dbReference type="EC" id="3.2.1.55" evidence="4"/>
<evidence type="ECO:0000313" key="10">
    <source>
        <dbReference type="EMBL" id="WPH03308.1"/>
    </source>
</evidence>
<dbReference type="SMART" id="SM00813">
    <property type="entry name" value="Alpha-L-AF_C"/>
    <property type="match status" value="1"/>
</dbReference>
<dbReference type="AlphaFoldDB" id="A0AAQ3MAL8"/>
<dbReference type="SUPFAM" id="SSF51011">
    <property type="entry name" value="Glycosyl hydrolase domain"/>
    <property type="match status" value="1"/>
</dbReference>
<evidence type="ECO:0000259" key="9">
    <source>
        <dbReference type="SMART" id="SM00813"/>
    </source>
</evidence>
<keyword evidence="6" id="KW-0119">Carbohydrate metabolism</keyword>
<dbReference type="InterPro" id="IPR017853">
    <property type="entry name" value="GH"/>
</dbReference>
<evidence type="ECO:0000256" key="1">
    <source>
        <dbReference type="ARBA" id="ARBA00001462"/>
    </source>
</evidence>
<proteinExistence type="inferred from homology"/>
<evidence type="ECO:0000256" key="2">
    <source>
        <dbReference type="ARBA" id="ARBA00004834"/>
    </source>
</evidence>
<evidence type="ECO:0000313" key="11">
    <source>
        <dbReference type="Proteomes" id="UP001303373"/>
    </source>
</evidence>
<dbReference type="EMBL" id="CP138589">
    <property type="protein sequence ID" value="WPH03308.1"/>
    <property type="molecule type" value="Genomic_DNA"/>
</dbReference>
<feature type="domain" description="Alpha-L-arabinofuranosidase C-terminal" evidence="9">
    <location>
        <begin position="310"/>
        <end position="500"/>
    </location>
</feature>
<reference evidence="10 11" key="1">
    <citation type="submission" date="2023-11" db="EMBL/GenBank/DDBJ databases">
        <title>An acidophilic fungus is an integral part of prey digestion in a carnivorous sundew plant.</title>
        <authorList>
            <person name="Tsai I.J."/>
        </authorList>
    </citation>
    <scope>NUCLEOTIDE SEQUENCE [LARGE SCALE GENOMIC DNA]</scope>
    <source>
        <strain evidence="10">169a</strain>
    </source>
</reference>
<keyword evidence="5 10" id="KW-0378">Hydrolase</keyword>
<dbReference type="Gene3D" id="2.60.40.1180">
    <property type="entry name" value="Golgi alpha-mannosidase II"/>
    <property type="match status" value="1"/>
</dbReference>
<evidence type="ECO:0000256" key="8">
    <source>
        <dbReference type="ARBA" id="ARBA00037415"/>
    </source>
</evidence>
<dbReference type="GO" id="GO:0046556">
    <property type="term" value="F:alpha-L-arabinofuranosidase activity"/>
    <property type="evidence" value="ECO:0007669"/>
    <property type="project" value="UniProtKB-EC"/>
</dbReference>
<dbReference type="InterPro" id="IPR055235">
    <property type="entry name" value="ASD1_cat"/>
</dbReference>
<comment type="catalytic activity">
    <reaction evidence="1">
        <text>Hydrolysis of terminal non-reducing alpha-L-arabinofuranoside residues in alpha-L-arabinosides.</text>
        <dbReference type="EC" id="3.2.1.55"/>
    </reaction>
</comment>
<name>A0AAQ3MAL8_9PEZI</name>
<dbReference type="Pfam" id="PF22848">
    <property type="entry name" value="ASD1_dom"/>
    <property type="match status" value="1"/>
</dbReference>
<dbReference type="GO" id="GO:0046373">
    <property type="term" value="P:L-arabinose metabolic process"/>
    <property type="evidence" value="ECO:0007669"/>
    <property type="project" value="InterPro"/>
</dbReference>
<dbReference type="PANTHER" id="PTHR43576:SF3">
    <property type="entry name" value="ALPHA-L-ARABINOFURANOSIDASE C"/>
    <property type="match status" value="1"/>
</dbReference>